<feature type="domain" description="Sialate O-acetylesterase" evidence="4">
    <location>
        <begin position="91"/>
        <end position="349"/>
    </location>
</feature>
<evidence type="ECO:0000259" key="3">
    <source>
        <dbReference type="Pfam" id="PF01345"/>
    </source>
</evidence>
<accession>A0A6G9B0E1</accession>
<name>A0A6G9B0E1_9BACT</name>
<dbReference type="Pfam" id="PF03629">
    <property type="entry name" value="SASA"/>
    <property type="match status" value="1"/>
</dbReference>
<dbReference type="InterPro" id="IPR013783">
    <property type="entry name" value="Ig-like_fold"/>
</dbReference>
<dbReference type="InterPro" id="IPR005181">
    <property type="entry name" value="SASA"/>
</dbReference>
<keyword evidence="1" id="KW-0378">Hydrolase</keyword>
<dbReference type="AlphaFoldDB" id="A0A6G9B0E1"/>
<feature type="region of interest" description="Disordered" evidence="2">
    <location>
        <begin position="762"/>
        <end position="830"/>
    </location>
</feature>
<evidence type="ECO:0000256" key="2">
    <source>
        <dbReference type="SAM" id="MobiDB-lite"/>
    </source>
</evidence>
<feature type="compositionally biased region" description="Polar residues" evidence="2">
    <location>
        <begin position="802"/>
        <end position="830"/>
    </location>
</feature>
<dbReference type="KEGG" id="spib:G8759_31635"/>
<dbReference type="InterPro" id="IPR001434">
    <property type="entry name" value="OmcB-like_DUF11"/>
</dbReference>
<dbReference type="Pfam" id="PF01345">
    <property type="entry name" value="DUF11"/>
    <property type="match status" value="2"/>
</dbReference>
<sequence length="830" mass="87926">MIVQRDNNNNATVQIAGSYAQLFDSVEARAVVRTSGQGTTTNWATLQTNPLNGQFNGTLTITGGWYRIEVRGKRNGQVVASDSVDRFGVGEVFAIVGHSNAQGSACIINNTDYCTTMPGALDDRVTVVPLDQTTPEFLQYENTADTRYLPGLTFSQLSTFSGISPFAKMSWFWGHMGDLLVQRINVPVLIYNAGFGGTNMEYNYKAAYDIPFDHGFIKYSIRMPYVNLRNLMNLYVPSTGIRAILLQHGENDRGNPTDLIVTHHYGVIDKVRQEFGKPNLAWIIALSSFVGAPFDNVRQAQLQVINRQNYLTYMGPDLDNVNSPADRPDGIHFSASGQNQVGALWANAISNSYLQSIQPYLAQNQPFTSIACAPGNQLTLTQPAGYQYTWNTGDSIQSLTVGAGTYSVRLRDPQKKVVFPPAVTVPSVVRPATPTITVSGSMSLCLPGSVTLTSSYSGPNLWSTSAVTSSILANQVGAYSVQAVNGVYGCQSSPTSITISNAMTDLSLSLGVSRRTAAVGDTVTFSLTVKNEGSCDAGAVTMQNRLPDNMVFVSSSTLTSTSGVISGTIANVAPGQSVTRQYVARLTAPGMYQNAGQLTAQARIDPDSQPNSGTGDGQDDAAMVDLRTTSTAGTLSLFSSPNPNQTPLPPIQSNQPTPNPSKADLSLTMELSQRYVRAGQTITVTLKVFNLGGLNATGIVVKNDLPAGMQFVSSPSGMTSSGSSVTGSIGQLAAGQTASLSFTATVTSQGNFTNVAQIMACNQSDPDSTPGNGTTNGEDDTAQVDLRANSASGARIAATPNAVASPNKQAINATPTSTQGHRFSNNAPKK</sequence>
<dbReference type="InterPro" id="IPR047589">
    <property type="entry name" value="DUF11_rpt"/>
</dbReference>
<feature type="domain" description="DUF11" evidence="3">
    <location>
        <begin position="505"/>
        <end position="614"/>
    </location>
</feature>
<dbReference type="Gene3D" id="2.60.40.10">
    <property type="entry name" value="Immunoglobulins"/>
    <property type="match status" value="2"/>
</dbReference>
<dbReference type="Proteomes" id="UP000501802">
    <property type="component" value="Chromosome"/>
</dbReference>
<protein>
    <submittedName>
        <fullName evidence="5">DUF11 domain-containing protein</fullName>
    </submittedName>
</protein>
<keyword evidence="6" id="KW-1185">Reference proteome</keyword>
<feature type="compositionally biased region" description="Polar residues" evidence="2">
    <location>
        <begin position="762"/>
        <end position="776"/>
    </location>
</feature>
<dbReference type="Gene3D" id="3.40.50.1110">
    <property type="entry name" value="SGNH hydrolase"/>
    <property type="match status" value="1"/>
</dbReference>
<dbReference type="GO" id="GO:0016788">
    <property type="term" value="F:hydrolase activity, acting on ester bonds"/>
    <property type="evidence" value="ECO:0007669"/>
    <property type="project" value="UniProtKB-ARBA"/>
</dbReference>
<gene>
    <name evidence="5" type="ORF">G8759_31635</name>
</gene>
<organism evidence="5 6">
    <name type="scientific">Spirosoma aureum</name>
    <dbReference type="NCBI Taxonomy" id="2692134"/>
    <lineage>
        <taxon>Bacteria</taxon>
        <taxon>Pseudomonadati</taxon>
        <taxon>Bacteroidota</taxon>
        <taxon>Cytophagia</taxon>
        <taxon>Cytophagales</taxon>
        <taxon>Cytophagaceae</taxon>
        <taxon>Spirosoma</taxon>
    </lineage>
</organism>
<evidence type="ECO:0000313" key="6">
    <source>
        <dbReference type="Proteomes" id="UP000501802"/>
    </source>
</evidence>
<reference evidence="5 6" key="1">
    <citation type="submission" date="2020-03" db="EMBL/GenBank/DDBJ databases">
        <authorList>
            <person name="Kim M.K."/>
        </authorList>
    </citation>
    <scope>NUCLEOTIDE SEQUENCE [LARGE SCALE GENOMIC DNA]</scope>
    <source>
        <strain evidence="5 6">BT328</strain>
    </source>
</reference>
<dbReference type="EMBL" id="CP050063">
    <property type="protein sequence ID" value="QIP18035.1"/>
    <property type="molecule type" value="Genomic_DNA"/>
</dbReference>
<feature type="domain" description="DUF11" evidence="3">
    <location>
        <begin position="664"/>
        <end position="769"/>
    </location>
</feature>
<dbReference type="InterPro" id="IPR036514">
    <property type="entry name" value="SGNH_hydro_sf"/>
</dbReference>
<feature type="compositionally biased region" description="Polar residues" evidence="2">
    <location>
        <begin position="633"/>
        <end position="643"/>
    </location>
</feature>
<feature type="region of interest" description="Disordered" evidence="2">
    <location>
        <begin position="633"/>
        <end position="664"/>
    </location>
</feature>
<evidence type="ECO:0000259" key="4">
    <source>
        <dbReference type="Pfam" id="PF03629"/>
    </source>
</evidence>
<evidence type="ECO:0000256" key="1">
    <source>
        <dbReference type="ARBA" id="ARBA00022801"/>
    </source>
</evidence>
<evidence type="ECO:0000313" key="5">
    <source>
        <dbReference type="EMBL" id="QIP18035.1"/>
    </source>
</evidence>
<dbReference type="PANTHER" id="PTHR34819">
    <property type="entry name" value="LARGE CYSTEINE-RICH PERIPLASMIC PROTEIN OMCB"/>
    <property type="match status" value="1"/>
</dbReference>
<dbReference type="InterPro" id="IPR051172">
    <property type="entry name" value="Chlamydia_OmcB"/>
</dbReference>
<proteinExistence type="predicted"/>
<dbReference type="PANTHER" id="PTHR34819:SF3">
    <property type="entry name" value="CELL SURFACE PROTEIN"/>
    <property type="match status" value="1"/>
</dbReference>
<dbReference type="NCBIfam" id="TIGR01451">
    <property type="entry name" value="B_ant_repeat"/>
    <property type="match status" value="2"/>
</dbReference>
<dbReference type="SUPFAM" id="SSF52266">
    <property type="entry name" value="SGNH hydrolase"/>
    <property type="match status" value="1"/>
</dbReference>